<proteinExistence type="predicted"/>
<feature type="transmembrane region" description="Helical" evidence="1">
    <location>
        <begin position="21"/>
        <end position="42"/>
    </location>
</feature>
<feature type="transmembrane region" description="Helical" evidence="1">
    <location>
        <begin position="89"/>
        <end position="120"/>
    </location>
</feature>
<name>U6STM8_9BACI</name>
<feature type="transmembrane region" description="Helical" evidence="1">
    <location>
        <begin position="140"/>
        <end position="161"/>
    </location>
</feature>
<keyword evidence="1" id="KW-1133">Transmembrane helix</keyword>
<feature type="transmembrane region" description="Helical" evidence="1">
    <location>
        <begin position="62"/>
        <end position="80"/>
    </location>
</feature>
<sequence>MGTDNNSRYKKVTIDFYLMQLKWVAWFIPCVLAAYLLLGRFIRDSVDLDLVFHAFMYQPSKVFMLICGIMACFVFFNFYVRNGVTRKDVFLGTSIAAALLAVSIMIISVLLSAILMLIGSFTPFSPGMGQLEFLGAEQNLLTFTLSTSLIIFSYYIGGWVISVGFYRYGWLIGMAFIAIGVVLFALTDSFWEAEIAHSIADSINITFPQLSFITSIVGTIVVIAASLYLVRQLTKSVRIKLQ</sequence>
<evidence type="ECO:0000256" key="1">
    <source>
        <dbReference type="SAM" id="Phobius"/>
    </source>
</evidence>
<comment type="caution">
    <text evidence="2">The sequence shown here is derived from an EMBL/GenBank/DDBJ whole genome shotgun (WGS) entry which is preliminary data.</text>
</comment>
<dbReference type="PATRIC" id="fig|1188261.3.peg.1097"/>
<keyword evidence="3" id="KW-1185">Reference proteome</keyword>
<dbReference type="EMBL" id="ATAE01000009">
    <property type="protein sequence ID" value="ERN54006.1"/>
    <property type="molecule type" value="Genomic_DNA"/>
</dbReference>
<dbReference type="AlphaFoldDB" id="U6STM8"/>
<reference evidence="2 3" key="1">
    <citation type="journal article" date="2013" name="Genome Announc.">
        <title>Genome Sequence of the Extreme Obligate Alkaliphile Bacillus marmarensis Strain DSM 21297.</title>
        <authorList>
            <person name="Wernick D.G."/>
            <person name="Choi K.Y."/>
            <person name="Tat C.A."/>
            <person name="Lafontaine Rivera J.G."/>
            <person name="Liao J.C."/>
        </authorList>
    </citation>
    <scope>NUCLEOTIDE SEQUENCE [LARGE SCALE GENOMIC DNA]</scope>
    <source>
        <strain evidence="2 3">DSM 21297</strain>
    </source>
</reference>
<gene>
    <name evidence="2" type="ORF">A33I_08525</name>
</gene>
<organism evidence="2 3">
    <name type="scientific">Alkalihalophilus marmarensis DSM 21297</name>
    <dbReference type="NCBI Taxonomy" id="1188261"/>
    <lineage>
        <taxon>Bacteria</taxon>
        <taxon>Bacillati</taxon>
        <taxon>Bacillota</taxon>
        <taxon>Bacilli</taxon>
        <taxon>Bacillales</taxon>
        <taxon>Bacillaceae</taxon>
        <taxon>Alkalihalophilus</taxon>
    </lineage>
</organism>
<dbReference type="RefSeq" id="WP_022627422.1">
    <property type="nucleotide sequence ID" value="NZ_ATAE01000009.1"/>
</dbReference>
<feature type="transmembrane region" description="Helical" evidence="1">
    <location>
        <begin position="168"/>
        <end position="187"/>
    </location>
</feature>
<evidence type="ECO:0000313" key="3">
    <source>
        <dbReference type="Proteomes" id="UP000017170"/>
    </source>
</evidence>
<keyword evidence="1" id="KW-0472">Membrane</keyword>
<feature type="transmembrane region" description="Helical" evidence="1">
    <location>
        <begin position="207"/>
        <end position="230"/>
    </location>
</feature>
<accession>U6STM8</accession>
<dbReference type="Proteomes" id="UP000017170">
    <property type="component" value="Unassembled WGS sequence"/>
</dbReference>
<protein>
    <submittedName>
        <fullName evidence="2">Uncharacterized protein</fullName>
    </submittedName>
</protein>
<keyword evidence="1" id="KW-0812">Transmembrane</keyword>
<evidence type="ECO:0000313" key="2">
    <source>
        <dbReference type="EMBL" id="ERN54006.1"/>
    </source>
</evidence>